<reference evidence="2" key="1">
    <citation type="submission" date="2022-11" db="EMBL/GenBank/DDBJ databases">
        <title>Centuries of genome instability and evolution in soft-shell clam transmissible cancer (bioRxiv).</title>
        <authorList>
            <person name="Hart S.F.M."/>
            <person name="Yonemitsu M.A."/>
            <person name="Giersch R.M."/>
            <person name="Beal B.F."/>
            <person name="Arriagada G."/>
            <person name="Davis B.W."/>
            <person name="Ostrander E.A."/>
            <person name="Goff S.P."/>
            <person name="Metzger M.J."/>
        </authorList>
    </citation>
    <scope>NUCLEOTIDE SEQUENCE</scope>
    <source>
        <strain evidence="2">MELC-2E11</strain>
        <tissue evidence="2">Siphon/mantle</tissue>
    </source>
</reference>
<protein>
    <recommendedName>
        <fullName evidence="1">DH domain-containing protein</fullName>
    </recommendedName>
</protein>
<feature type="domain" description="DH" evidence="1">
    <location>
        <begin position="7"/>
        <end position="162"/>
    </location>
</feature>
<dbReference type="InterPro" id="IPR000219">
    <property type="entry name" value="DH_dom"/>
</dbReference>
<keyword evidence="3" id="KW-1185">Reference proteome</keyword>
<dbReference type="Proteomes" id="UP001164746">
    <property type="component" value="Chromosome 3"/>
</dbReference>
<evidence type="ECO:0000313" key="3">
    <source>
        <dbReference type="Proteomes" id="UP001164746"/>
    </source>
</evidence>
<dbReference type="Pfam" id="PF00621">
    <property type="entry name" value="RhoGEF"/>
    <property type="match status" value="1"/>
</dbReference>
<organism evidence="2 3">
    <name type="scientific">Mya arenaria</name>
    <name type="common">Soft-shell clam</name>
    <dbReference type="NCBI Taxonomy" id="6604"/>
    <lineage>
        <taxon>Eukaryota</taxon>
        <taxon>Metazoa</taxon>
        <taxon>Spiralia</taxon>
        <taxon>Lophotrochozoa</taxon>
        <taxon>Mollusca</taxon>
        <taxon>Bivalvia</taxon>
        <taxon>Autobranchia</taxon>
        <taxon>Heteroconchia</taxon>
        <taxon>Euheterodonta</taxon>
        <taxon>Imparidentia</taxon>
        <taxon>Neoheterodontei</taxon>
        <taxon>Myida</taxon>
        <taxon>Myoidea</taxon>
        <taxon>Myidae</taxon>
        <taxon>Mya</taxon>
    </lineage>
</organism>
<name>A0ABY7DU20_MYAAR</name>
<evidence type="ECO:0000313" key="2">
    <source>
        <dbReference type="EMBL" id="WAR00141.1"/>
    </source>
</evidence>
<dbReference type="Gene3D" id="1.20.900.10">
    <property type="entry name" value="Dbl homology (DH) domain"/>
    <property type="match status" value="1"/>
</dbReference>
<dbReference type="EMBL" id="CP111014">
    <property type="protein sequence ID" value="WAR00141.1"/>
    <property type="molecule type" value="Genomic_DNA"/>
</dbReference>
<gene>
    <name evidence="2" type="ORF">MAR_024513</name>
</gene>
<evidence type="ECO:0000259" key="1">
    <source>
        <dbReference type="Pfam" id="PF00621"/>
    </source>
</evidence>
<proteinExistence type="predicted"/>
<dbReference type="InterPro" id="IPR035899">
    <property type="entry name" value="DBL_dom_sf"/>
</dbReference>
<dbReference type="SUPFAM" id="SSF48065">
    <property type="entry name" value="DBL homology domain (DH-domain)"/>
    <property type="match status" value="1"/>
</dbReference>
<accession>A0ABY7DU20</accession>
<sequence>MSEGMQRYSRPLRHCLLAPEHHVALFQNVEKLVSMSEYQFHQMLSNLPDTEDAADPDDSLSVEPADITTIVGVIYRFKLPVILQAYSQYASGLPHAARSLSALERDPDFLRFLWRNEAHRQPLSLCEFINRPLEHLTDVCRLMSAIRDSLSTGSSDHSVYSEIVNGKDATSTQGNNFLSPSLSLLEEQFCYTTNTI</sequence>